<dbReference type="Pfam" id="PF01928">
    <property type="entry name" value="CYTH"/>
    <property type="match status" value="1"/>
</dbReference>
<name>A0A0A2C5V6_PROMR</name>
<dbReference type="InterPro" id="IPR012042">
    <property type="entry name" value="NeuTTM/CthTTM-like"/>
</dbReference>
<gene>
    <name evidence="3" type="ORF">EV03_0432</name>
</gene>
<dbReference type="PANTHER" id="PTHR40114">
    <property type="entry name" value="SLR0698 PROTEIN"/>
    <property type="match status" value="1"/>
</dbReference>
<dbReference type="RefSeq" id="WP_036904699.1">
    <property type="nucleotide sequence ID" value="NZ_CP138967.1"/>
</dbReference>
<protein>
    <recommendedName>
        <fullName evidence="2">CYTH domain-containing protein</fullName>
    </recommendedName>
</protein>
<comment type="caution">
    <text evidence="3">The sequence shown here is derived from an EMBL/GenBank/DDBJ whole genome shotgun (WGS) entry which is preliminary data.</text>
</comment>
<accession>A0A0A2C5V6</accession>
<reference evidence="4" key="1">
    <citation type="journal article" date="2014" name="Sci. Data">
        <title>Genomes of diverse isolates of the marine cyanobacterium Prochlorococcus.</title>
        <authorList>
            <person name="Biller S."/>
            <person name="Berube P."/>
            <person name="Thompson J."/>
            <person name="Kelly L."/>
            <person name="Roggensack S."/>
            <person name="Awad L."/>
            <person name="Roache-Johnson K."/>
            <person name="Ding H."/>
            <person name="Giovannoni S.J."/>
            <person name="Moore L.R."/>
            <person name="Chisholm S.W."/>
        </authorList>
    </citation>
    <scope>NUCLEOTIDE SEQUENCE [LARGE SCALE GENOMIC DNA]</scope>
    <source>
        <strain evidence="4">PAC1</strain>
    </source>
</reference>
<dbReference type="CDD" id="cd07891">
    <property type="entry name" value="CYTH-like_CthTTM-like_1"/>
    <property type="match status" value="1"/>
</dbReference>
<dbReference type="InterPro" id="IPR033469">
    <property type="entry name" value="CYTH-like_dom_sf"/>
</dbReference>
<dbReference type="PANTHER" id="PTHR40114:SF1">
    <property type="entry name" value="SLR0698 PROTEIN"/>
    <property type="match status" value="1"/>
</dbReference>
<dbReference type="SUPFAM" id="SSF55154">
    <property type="entry name" value="CYTH-like phosphatases"/>
    <property type="match status" value="1"/>
</dbReference>
<dbReference type="PROSITE" id="PS51707">
    <property type="entry name" value="CYTH"/>
    <property type="match status" value="1"/>
</dbReference>
<dbReference type="EMBL" id="JNAX01000005">
    <property type="protein sequence ID" value="KGG21693.1"/>
    <property type="molecule type" value="Genomic_DNA"/>
</dbReference>
<organism evidence="3 4">
    <name type="scientific">Prochlorococcus marinus str. PAC1</name>
    <dbReference type="NCBI Taxonomy" id="59924"/>
    <lineage>
        <taxon>Bacteria</taxon>
        <taxon>Bacillati</taxon>
        <taxon>Cyanobacteriota</taxon>
        <taxon>Cyanophyceae</taxon>
        <taxon>Synechococcales</taxon>
        <taxon>Prochlorococcaceae</taxon>
        <taxon>Prochlorococcus</taxon>
    </lineage>
</organism>
<evidence type="ECO:0000313" key="4">
    <source>
        <dbReference type="Proteomes" id="UP000030392"/>
    </source>
</evidence>
<sequence>MGIEIERRFLVENEDWKHQIIQSESFSQAYLNSSVDEWATRVRIIDNNKGYITLKSSLNGLINYEFEYSIPRKDAIELIQLSKYKITKIRYQLKINKKNWVVDVFEESNSCLKIAEIELNSESEEIQVPSWCGKEITGIKSLSNASLAKVPISKLSVKDRIKIKSL</sequence>
<proteinExistence type="predicted"/>
<evidence type="ECO:0000259" key="2">
    <source>
        <dbReference type="PROSITE" id="PS51707"/>
    </source>
</evidence>
<dbReference type="Gene3D" id="2.40.320.10">
    <property type="entry name" value="Hypothetical Protein Pfu-838710-001"/>
    <property type="match status" value="1"/>
</dbReference>
<evidence type="ECO:0000313" key="3">
    <source>
        <dbReference type="EMBL" id="KGG21693.1"/>
    </source>
</evidence>
<dbReference type="Proteomes" id="UP000030392">
    <property type="component" value="Unassembled WGS sequence"/>
</dbReference>
<feature type="domain" description="CYTH" evidence="2">
    <location>
        <begin position="2"/>
        <end position="150"/>
    </location>
</feature>
<dbReference type="InterPro" id="IPR023577">
    <property type="entry name" value="CYTH_domain"/>
</dbReference>
<feature type="active site" description="Proton acceptor" evidence="1">
    <location>
        <position position="30"/>
    </location>
</feature>
<dbReference type="PIRSF" id="PIRSF016487">
    <property type="entry name" value="CYTH_UCP016487"/>
    <property type="match status" value="1"/>
</dbReference>
<dbReference type="AlphaFoldDB" id="A0A0A2C5V6"/>
<evidence type="ECO:0000256" key="1">
    <source>
        <dbReference type="PIRSR" id="PIRSR016487-1"/>
    </source>
</evidence>
<dbReference type="SMART" id="SM01118">
    <property type="entry name" value="CYTH"/>
    <property type="match status" value="1"/>
</dbReference>